<dbReference type="NCBIfam" id="TIGR04056">
    <property type="entry name" value="OMP_RagA_SusC"/>
    <property type="match status" value="1"/>
</dbReference>
<dbReference type="EMBL" id="VSSQ01000125">
    <property type="protein sequence ID" value="MPL79300.1"/>
    <property type="molecule type" value="Genomic_DNA"/>
</dbReference>
<evidence type="ECO:0000256" key="6">
    <source>
        <dbReference type="SAM" id="MobiDB-lite"/>
    </source>
</evidence>
<dbReference type="InterPro" id="IPR023997">
    <property type="entry name" value="TonB-dep_OMP_SusC/RagA_CS"/>
</dbReference>
<keyword evidence="3" id="KW-0812">Transmembrane</keyword>
<comment type="caution">
    <text evidence="8">The sequence shown here is derived from an EMBL/GenBank/DDBJ whole genome shotgun (WGS) entry which is preliminary data.</text>
</comment>
<evidence type="ECO:0000313" key="8">
    <source>
        <dbReference type="EMBL" id="MPL79300.1"/>
    </source>
</evidence>
<dbReference type="AlphaFoldDB" id="A0A644UK56"/>
<keyword evidence="4" id="KW-0472">Membrane</keyword>
<keyword evidence="5" id="KW-0998">Cell outer membrane</keyword>
<dbReference type="InterPro" id="IPR036942">
    <property type="entry name" value="Beta-barrel_TonB_sf"/>
</dbReference>
<dbReference type="Gene3D" id="2.60.40.1120">
    <property type="entry name" value="Carboxypeptidase-like, regulatory domain"/>
    <property type="match status" value="1"/>
</dbReference>
<dbReference type="SMART" id="SM00965">
    <property type="entry name" value="STN"/>
    <property type="match status" value="1"/>
</dbReference>
<evidence type="ECO:0000256" key="2">
    <source>
        <dbReference type="ARBA" id="ARBA00022448"/>
    </source>
</evidence>
<dbReference type="NCBIfam" id="TIGR04057">
    <property type="entry name" value="SusC_RagA_signa"/>
    <property type="match status" value="1"/>
</dbReference>
<feature type="domain" description="Secretin/TonB short N-terminal" evidence="7">
    <location>
        <begin position="72"/>
        <end position="123"/>
    </location>
</feature>
<evidence type="ECO:0000256" key="1">
    <source>
        <dbReference type="ARBA" id="ARBA00004571"/>
    </source>
</evidence>
<evidence type="ECO:0000256" key="5">
    <source>
        <dbReference type="ARBA" id="ARBA00023237"/>
    </source>
</evidence>
<dbReference type="InterPro" id="IPR012910">
    <property type="entry name" value="Plug_dom"/>
</dbReference>
<dbReference type="FunFam" id="2.60.40.1120:FF:000003">
    <property type="entry name" value="Outer membrane protein Omp121"/>
    <property type="match status" value="1"/>
</dbReference>
<reference evidence="8" key="1">
    <citation type="submission" date="2019-08" db="EMBL/GenBank/DDBJ databases">
        <authorList>
            <person name="Kucharzyk K."/>
            <person name="Murdoch R.W."/>
            <person name="Higgins S."/>
            <person name="Loffler F."/>
        </authorList>
    </citation>
    <scope>NUCLEOTIDE SEQUENCE</scope>
</reference>
<dbReference type="SUPFAM" id="SSF56935">
    <property type="entry name" value="Porins"/>
    <property type="match status" value="1"/>
</dbReference>
<dbReference type="Gene3D" id="2.170.130.10">
    <property type="entry name" value="TonB-dependent receptor, plug domain"/>
    <property type="match status" value="1"/>
</dbReference>
<evidence type="ECO:0000256" key="3">
    <source>
        <dbReference type="ARBA" id="ARBA00022692"/>
    </source>
</evidence>
<protein>
    <submittedName>
        <fullName evidence="8">TonB-dependent receptor SusC</fullName>
    </submittedName>
</protein>
<gene>
    <name evidence="8" type="primary">susC_20</name>
    <name evidence="8" type="ORF">SDC9_25176</name>
</gene>
<dbReference type="Gene3D" id="2.40.170.20">
    <property type="entry name" value="TonB-dependent receptor, beta-barrel domain"/>
    <property type="match status" value="1"/>
</dbReference>
<name>A0A644UK56_9ZZZZ</name>
<accession>A0A644UK56</accession>
<proteinExistence type="predicted"/>
<dbReference type="InterPro" id="IPR023996">
    <property type="entry name" value="TonB-dep_OMP_SusC/RagA"/>
</dbReference>
<dbReference type="Pfam" id="PF07715">
    <property type="entry name" value="Plug"/>
    <property type="match status" value="1"/>
</dbReference>
<sequence length="1112" mass="123214">MNNFITNKSFRPYLDLLLKIPMAMKITTVLLFAFLFQAQAEMSYSQSAKISLNLNGASVEQVLNTIEENSDFFFLYNSKLVNVDRKVNVNAKDKSIESVLKQVFDNTNVQYRVEDKQIILSNKPAAIQQQQQTISGVVMDQKLNEPIIGANVVVKGTTNGTITDIDGKFTLSVSSPNDIILISYIGYMPLEIAASQVKGTKIFLKEDSKTLDEVVVVGYGVQKKANVTGSVATLNAEALESRSVSSVSAALAGQMPGVTTIQSSGAPGAQAGSITIRGKNSINAASPLVIVDGVPGSMNTLDPSDIATLTVLKDASSAAIYGVQAANGVILITTKKGKKGDAAKINYSGTVAWTSPTAKLKFLGSADYAMLYNEAVLNENPNAVVPYSAEDIELFRNGTDPLGHPNTNWYDETFKSTAMEQMHHLSLSGGTEKTSYNASIGYTQQNGLVEQNKYQRYNIRTNIESEITKWLSAGLNISGYRGVANDGYESYSSLLQYCNRLRPTVSVFTEQGDYSFVGLNNPVAHRGTTGFYRETNQQLNAIFQTTVKILPELSVKGVFSVRNDMRNKDAFKKHLTYGSGSNIFSSGDREGYAKNYDWNWYTSQVLINYNKTFGNHSVGLLGGFEQVDYKYKYLEATRKGGGNDDLMESLNTLDKSSQTNNDGGHETARQSYFGRAQYDFSNKYLFEANFRADASSRFPKGNRWGFFPAFSAGWRISEENFLKESDLTWISNLKLRLGWGQTGNEELKDDDIYPSISTYAYDTYMFGNTLYSTAKESRYVNSLLQWATVTNYEAALEAGCLDNKIGFELAAYKKVTNDMLLYLPVQGILGMDGPAQNAGSVQNTGFDLSVFHNNRVNKDFSYALNFNLAYVKNEITDMRGTEGPNPDDSKYWYLEGQPIGTFYGYEAIGFFNTDEELATQAKRTGKEKLGDIKYADLNKDGKIDAANDRKVIGQNFPSWTAGFGANFFYKDFDLSLFFQGAFDVDGYYTGEAAYSFFNGGKVLERHLDRWTPTNMDATYPRITKDSQINFQTSSFWLQDASYVRLKNVSFGYNLPKSILDKLNIDRVKVFVSGENLLTFTGLDGIDPEAPSSNRGAFYSNVKKVSLGLKVSF</sequence>
<dbReference type="PROSITE" id="PS52016">
    <property type="entry name" value="TONB_DEPENDENT_REC_3"/>
    <property type="match status" value="1"/>
</dbReference>
<dbReference type="InterPro" id="IPR011662">
    <property type="entry name" value="Secretin/TonB_short_N"/>
</dbReference>
<dbReference type="GO" id="GO:0009279">
    <property type="term" value="C:cell outer membrane"/>
    <property type="evidence" value="ECO:0007669"/>
    <property type="project" value="UniProtKB-SubCell"/>
</dbReference>
<dbReference type="InterPro" id="IPR039426">
    <property type="entry name" value="TonB-dep_rcpt-like"/>
</dbReference>
<comment type="subcellular location">
    <subcellularLocation>
        <location evidence="1">Cell outer membrane</location>
        <topology evidence="1">Multi-pass membrane protein</topology>
    </subcellularLocation>
</comment>
<keyword evidence="2" id="KW-0813">Transport</keyword>
<keyword evidence="8" id="KW-0675">Receptor</keyword>
<organism evidence="8">
    <name type="scientific">bioreactor metagenome</name>
    <dbReference type="NCBI Taxonomy" id="1076179"/>
    <lineage>
        <taxon>unclassified sequences</taxon>
        <taxon>metagenomes</taxon>
        <taxon>ecological metagenomes</taxon>
    </lineage>
</organism>
<dbReference type="InterPro" id="IPR037066">
    <property type="entry name" value="Plug_dom_sf"/>
</dbReference>
<evidence type="ECO:0000256" key="4">
    <source>
        <dbReference type="ARBA" id="ARBA00023136"/>
    </source>
</evidence>
<dbReference type="InterPro" id="IPR008969">
    <property type="entry name" value="CarboxyPept-like_regulatory"/>
</dbReference>
<dbReference type="Pfam" id="PF07660">
    <property type="entry name" value="STN"/>
    <property type="match status" value="1"/>
</dbReference>
<feature type="region of interest" description="Disordered" evidence="6">
    <location>
        <begin position="645"/>
        <end position="667"/>
    </location>
</feature>
<dbReference type="FunFam" id="2.170.130.10:FF:000003">
    <property type="entry name" value="SusC/RagA family TonB-linked outer membrane protein"/>
    <property type="match status" value="1"/>
</dbReference>
<dbReference type="Pfam" id="PF13715">
    <property type="entry name" value="CarbopepD_reg_2"/>
    <property type="match status" value="1"/>
</dbReference>
<feature type="compositionally biased region" description="Polar residues" evidence="6">
    <location>
        <begin position="649"/>
        <end position="662"/>
    </location>
</feature>
<dbReference type="SUPFAM" id="SSF49464">
    <property type="entry name" value="Carboxypeptidase regulatory domain-like"/>
    <property type="match status" value="1"/>
</dbReference>
<evidence type="ECO:0000259" key="7">
    <source>
        <dbReference type="SMART" id="SM00965"/>
    </source>
</evidence>